<dbReference type="OrthoDB" id="9807747at2"/>
<evidence type="ECO:0000259" key="2">
    <source>
        <dbReference type="Pfam" id="PF02517"/>
    </source>
</evidence>
<dbReference type="InterPro" id="IPR003675">
    <property type="entry name" value="Rce1/LyrA-like_dom"/>
</dbReference>
<dbReference type="GO" id="GO:0008237">
    <property type="term" value="F:metallopeptidase activity"/>
    <property type="evidence" value="ECO:0007669"/>
    <property type="project" value="UniProtKB-KW"/>
</dbReference>
<proteinExistence type="predicted"/>
<keyword evidence="1" id="KW-0812">Transmembrane</keyword>
<keyword evidence="4" id="KW-1185">Reference proteome</keyword>
<feature type="domain" description="CAAX prenyl protease 2/Lysostaphin resistance protein A-like" evidence="2">
    <location>
        <begin position="157"/>
        <end position="243"/>
    </location>
</feature>
<protein>
    <submittedName>
        <fullName evidence="3">CPBP family intramembrane metalloprotease</fullName>
    </submittedName>
</protein>
<feature type="transmembrane region" description="Helical" evidence="1">
    <location>
        <begin position="175"/>
        <end position="201"/>
    </location>
</feature>
<organism evidence="3 4">
    <name type="scientific">Christiangramia sabulilitoris</name>
    <dbReference type="NCBI Taxonomy" id="2583991"/>
    <lineage>
        <taxon>Bacteria</taxon>
        <taxon>Pseudomonadati</taxon>
        <taxon>Bacteroidota</taxon>
        <taxon>Flavobacteriia</taxon>
        <taxon>Flavobacteriales</taxon>
        <taxon>Flavobacteriaceae</taxon>
        <taxon>Christiangramia</taxon>
    </lineage>
</organism>
<dbReference type="AlphaFoldDB" id="A0A550I0P0"/>
<dbReference type="Proteomes" id="UP000315131">
    <property type="component" value="Unassembled WGS sequence"/>
</dbReference>
<dbReference type="EMBL" id="VHSF01000003">
    <property type="protein sequence ID" value="TRO64515.1"/>
    <property type="molecule type" value="Genomic_DNA"/>
</dbReference>
<keyword evidence="3" id="KW-0645">Protease</keyword>
<keyword evidence="3" id="KW-0482">Metalloprotease</keyword>
<keyword evidence="3" id="KW-0378">Hydrolase</keyword>
<gene>
    <name evidence="3" type="ORF">FGM01_13580</name>
</gene>
<evidence type="ECO:0000256" key="1">
    <source>
        <dbReference type="SAM" id="Phobius"/>
    </source>
</evidence>
<dbReference type="RefSeq" id="WP_143411707.1">
    <property type="nucleotide sequence ID" value="NZ_VHSF01000003.1"/>
</dbReference>
<reference evidence="3 4" key="1">
    <citation type="submission" date="2019-06" db="EMBL/GenBank/DDBJ databases">
        <title>Gramella sabulilitoris sp. nov., isolated from a marine sand.</title>
        <authorList>
            <person name="Yoon J.-H."/>
        </authorList>
    </citation>
    <scope>NUCLEOTIDE SEQUENCE [LARGE SCALE GENOMIC DNA]</scope>
    <source>
        <strain evidence="3 4">HSMS-1</strain>
    </source>
</reference>
<evidence type="ECO:0000313" key="3">
    <source>
        <dbReference type="EMBL" id="TRO64515.1"/>
    </source>
</evidence>
<dbReference type="GO" id="GO:0006508">
    <property type="term" value="P:proteolysis"/>
    <property type="evidence" value="ECO:0007669"/>
    <property type="project" value="UniProtKB-KW"/>
</dbReference>
<sequence>MKTVSIAILLFLLILSLFNSKRDLRKYNTFKALTGTSERQAMFKKMLLESFLIYGCLGLLALYILGRFSALTQFPDFLMEYSTYLRSFRIHNIEEITLIKILKLALVYLIPFLLLATTLLNLIMVYVQHKKTDEKSTEVSPDAINHLMPRNAAERSWVTLISINAGFSEEIFFRLLLPILFFNIFGSSLISVLLASLWFGLVHAYQGISGIISTLIAGLMLFYIFILTQNIWITILVHIILDLNGLVITPLFNNFLEQKSASKIA</sequence>
<dbReference type="GO" id="GO:0004175">
    <property type="term" value="F:endopeptidase activity"/>
    <property type="evidence" value="ECO:0007669"/>
    <property type="project" value="UniProtKB-ARBA"/>
</dbReference>
<dbReference type="PANTHER" id="PTHR36435:SF1">
    <property type="entry name" value="CAAX AMINO TERMINAL PROTEASE FAMILY PROTEIN"/>
    <property type="match status" value="1"/>
</dbReference>
<evidence type="ECO:0000313" key="4">
    <source>
        <dbReference type="Proteomes" id="UP000315131"/>
    </source>
</evidence>
<feature type="transmembrane region" description="Helical" evidence="1">
    <location>
        <begin position="232"/>
        <end position="256"/>
    </location>
</feature>
<comment type="caution">
    <text evidence="3">The sequence shown here is derived from an EMBL/GenBank/DDBJ whole genome shotgun (WGS) entry which is preliminary data.</text>
</comment>
<dbReference type="GO" id="GO:0080120">
    <property type="term" value="P:CAAX-box protein maturation"/>
    <property type="evidence" value="ECO:0007669"/>
    <property type="project" value="UniProtKB-ARBA"/>
</dbReference>
<feature type="transmembrane region" description="Helical" evidence="1">
    <location>
        <begin position="105"/>
        <end position="127"/>
    </location>
</feature>
<dbReference type="InterPro" id="IPR052710">
    <property type="entry name" value="CAAX_protease"/>
</dbReference>
<name>A0A550I0P0_9FLAO</name>
<feature type="transmembrane region" description="Helical" evidence="1">
    <location>
        <begin position="208"/>
        <end position="226"/>
    </location>
</feature>
<feature type="transmembrane region" description="Helical" evidence="1">
    <location>
        <begin position="51"/>
        <end position="70"/>
    </location>
</feature>
<dbReference type="PANTHER" id="PTHR36435">
    <property type="entry name" value="SLR1288 PROTEIN"/>
    <property type="match status" value="1"/>
</dbReference>
<keyword evidence="1" id="KW-0472">Membrane</keyword>
<keyword evidence="1" id="KW-1133">Transmembrane helix</keyword>
<dbReference type="Pfam" id="PF02517">
    <property type="entry name" value="Rce1-like"/>
    <property type="match status" value="1"/>
</dbReference>
<accession>A0A550I0P0</accession>